<dbReference type="PANTHER" id="PTHR42806:SF1">
    <property type="entry name" value="GLYCINE DEHYDROGENASE (DECARBOXYLATING)"/>
    <property type="match status" value="1"/>
</dbReference>
<feature type="domain" description="Glycine cleavage system P-protein N-terminal" evidence="5">
    <location>
        <begin position="2"/>
        <end position="439"/>
    </location>
</feature>
<dbReference type="NCBIfam" id="NF001696">
    <property type="entry name" value="PRK00451.1"/>
    <property type="match status" value="1"/>
</dbReference>
<evidence type="ECO:0000313" key="6">
    <source>
        <dbReference type="EMBL" id="ANX00922.1"/>
    </source>
</evidence>
<organism evidence="6 7">
    <name type="scientific">Thermoclostridium stercorarium subsp. leptospartum DSM 9219</name>
    <dbReference type="NCBI Taxonomy" id="1346611"/>
    <lineage>
        <taxon>Bacteria</taxon>
        <taxon>Bacillati</taxon>
        <taxon>Bacillota</taxon>
        <taxon>Clostridia</taxon>
        <taxon>Eubacteriales</taxon>
        <taxon>Oscillospiraceae</taxon>
        <taxon>Thermoclostridium</taxon>
    </lineage>
</organism>
<protein>
    <recommendedName>
        <fullName evidence="4">Probable glycine dehydrogenase (decarboxylating) subunit 1</fullName>
        <ecNumber evidence="4">1.4.4.2</ecNumber>
    </recommendedName>
    <alternativeName>
        <fullName evidence="4">Glycine cleavage system P-protein subunit 1</fullName>
    </alternativeName>
    <alternativeName>
        <fullName evidence="4">Glycine decarboxylase subunit 1</fullName>
    </alternativeName>
    <alternativeName>
        <fullName evidence="4">Glycine dehydrogenase (aminomethyl-transferring) subunit 1</fullName>
    </alternativeName>
</protein>
<keyword evidence="2 4" id="KW-0560">Oxidoreductase</keyword>
<reference evidence="6 7" key="1">
    <citation type="submission" date="2016-02" db="EMBL/GenBank/DDBJ databases">
        <title>Comparison of Clostridium stercorarium subspecies using comparative genomics and transcriptomics.</title>
        <authorList>
            <person name="Schellenberg J."/>
            <person name="Thallinger G."/>
            <person name="Levin D.B."/>
            <person name="Zhang X."/>
            <person name="Alvare G."/>
            <person name="Fristensky B."/>
            <person name="Sparling R."/>
        </authorList>
    </citation>
    <scope>NUCLEOTIDE SEQUENCE [LARGE SCALE GENOMIC DNA]</scope>
    <source>
        <strain evidence="6 7">DSM 9219</strain>
    </source>
</reference>
<dbReference type="RefSeq" id="WP_065820661.1">
    <property type="nucleotide sequence ID" value="NZ_CP014673.1"/>
</dbReference>
<evidence type="ECO:0000259" key="5">
    <source>
        <dbReference type="Pfam" id="PF02347"/>
    </source>
</evidence>
<dbReference type="PANTHER" id="PTHR42806">
    <property type="entry name" value="GLYCINE CLEAVAGE SYSTEM P-PROTEIN"/>
    <property type="match status" value="1"/>
</dbReference>
<evidence type="ECO:0000256" key="2">
    <source>
        <dbReference type="ARBA" id="ARBA00023002"/>
    </source>
</evidence>
<dbReference type="Proteomes" id="UP000092931">
    <property type="component" value="Chromosome"/>
</dbReference>
<dbReference type="GO" id="GO:0004375">
    <property type="term" value="F:glycine dehydrogenase (decarboxylating) activity"/>
    <property type="evidence" value="ECO:0007669"/>
    <property type="project" value="UniProtKB-EC"/>
</dbReference>
<dbReference type="Gene3D" id="3.40.640.10">
    <property type="entry name" value="Type I PLP-dependent aspartate aminotransferase-like (Major domain)"/>
    <property type="match status" value="1"/>
</dbReference>
<comment type="subunit">
    <text evidence="4">The glycine cleavage system is composed of four proteins: P, T, L and H. In this organism, the P 'protein' is a heterodimer of two subunits.</text>
</comment>
<dbReference type="GO" id="GO:0009116">
    <property type="term" value="P:nucleoside metabolic process"/>
    <property type="evidence" value="ECO:0007669"/>
    <property type="project" value="InterPro"/>
</dbReference>
<evidence type="ECO:0000313" key="7">
    <source>
        <dbReference type="Proteomes" id="UP000092931"/>
    </source>
</evidence>
<name>A0A1B1YJN0_THEST</name>
<comment type="catalytic activity">
    <reaction evidence="3 4">
        <text>N(6)-[(R)-lipoyl]-L-lysyl-[glycine-cleavage complex H protein] + glycine + H(+) = N(6)-[(R)-S(8)-aminomethyldihydrolipoyl]-L-lysyl-[glycine-cleavage complex H protein] + CO2</text>
        <dbReference type="Rhea" id="RHEA:24304"/>
        <dbReference type="Rhea" id="RHEA-COMP:10494"/>
        <dbReference type="Rhea" id="RHEA-COMP:10495"/>
        <dbReference type="ChEBI" id="CHEBI:15378"/>
        <dbReference type="ChEBI" id="CHEBI:16526"/>
        <dbReference type="ChEBI" id="CHEBI:57305"/>
        <dbReference type="ChEBI" id="CHEBI:83099"/>
        <dbReference type="ChEBI" id="CHEBI:83143"/>
        <dbReference type="EC" id="1.4.4.2"/>
    </reaction>
</comment>
<dbReference type="EC" id="1.4.4.2" evidence="4"/>
<evidence type="ECO:0000256" key="3">
    <source>
        <dbReference type="ARBA" id="ARBA00049026"/>
    </source>
</evidence>
<dbReference type="GO" id="GO:0019464">
    <property type="term" value="P:glycine decarboxylation via glycine cleavage system"/>
    <property type="evidence" value="ECO:0007669"/>
    <property type="project" value="UniProtKB-UniRule"/>
</dbReference>
<dbReference type="PIRSF" id="PIRSF006815">
    <property type="entry name" value="GcvPA"/>
    <property type="match status" value="1"/>
</dbReference>
<evidence type="ECO:0000256" key="4">
    <source>
        <dbReference type="HAMAP-Rule" id="MF_00712"/>
    </source>
</evidence>
<gene>
    <name evidence="4" type="primary">gcvPA</name>
    <name evidence="6" type="ORF">CSTERLE_04635</name>
</gene>
<dbReference type="InterPro" id="IPR015424">
    <property type="entry name" value="PyrdxlP-dep_Trfase"/>
</dbReference>
<evidence type="ECO:0000256" key="1">
    <source>
        <dbReference type="ARBA" id="ARBA00003788"/>
    </source>
</evidence>
<dbReference type="InterPro" id="IPR023010">
    <property type="entry name" value="GcvPA"/>
</dbReference>
<dbReference type="AlphaFoldDB" id="A0A1B1YJN0"/>
<dbReference type="HAMAP" id="MF_00712">
    <property type="entry name" value="GcvPA"/>
    <property type="match status" value="1"/>
</dbReference>
<dbReference type="InterPro" id="IPR049315">
    <property type="entry name" value="GDC-P_N"/>
</dbReference>
<accession>A0A1B1YJN0</accession>
<comment type="similarity">
    <text evidence="4">Belongs to the GcvP family. N-terminal subunit subfamily.</text>
</comment>
<sequence>MSYILTTDEQQQKMLEEIGVKSIDELFSDIPESVKLKNRLNIPEAMSELELEAHMRKLAGMNINVDEYTCFLGAGAYDHYIPSVVTNLLSRQEFYTAYTPYQPEISQGTLQAIFEYQTMICSLTGMDVSNASLYDGATALAEAASMACDITRRNEIIITRSVHPESREVLDTYTKFKGMALTECGIKDGTTDLRQLEELLNENTAAVLVQSPNFFGVIENIKEIAEMTHANKSLLVVSCDPISLALLKAPGDLGADIVVGEGQALGNQLAFGGPYLGFIAARREFTRRMPGRIVGETVDRIGRRGYVLTLQTREQHIRREKATSNICSNQALNALAATIYLSVMGKKGLRKVAELCLQKAHYAYRKLIETGLFAPAFNGPFFKEFMLIYSGDVERLNNCLLEKRIIGGFAVERFYPEFKGGYLVAVTEKRTKDDIDRFVSEVVSAC</sequence>
<dbReference type="InterPro" id="IPR020581">
    <property type="entry name" value="GDC_P"/>
</dbReference>
<proteinExistence type="inferred from homology"/>
<dbReference type="InterPro" id="IPR015421">
    <property type="entry name" value="PyrdxlP-dep_Trfase_major"/>
</dbReference>
<dbReference type="Pfam" id="PF02347">
    <property type="entry name" value="GDC-P"/>
    <property type="match status" value="1"/>
</dbReference>
<dbReference type="EMBL" id="CP014673">
    <property type="protein sequence ID" value="ANX00922.1"/>
    <property type="molecule type" value="Genomic_DNA"/>
</dbReference>
<comment type="function">
    <text evidence="1 4">The glycine cleavage system catalyzes the degradation of glycine. The P protein binds the alpha-amino group of glycine through its pyridoxal phosphate cofactor; CO(2) is released and the remaining methylamine moiety is then transferred to the lipoamide cofactor of the H protein.</text>
</comment>
<dbReference type="InterPro" id="IPR015422">
    <property type="entry name" value="PyrdxlP-dep_Trfase_small"/>
</dbReference>
<dbReference type="CDD" id="cd00613">
    <property type="entry name" value="GDC-P"/>
    <property type="match status" value="1"/>
</dbReference>
<dbReference type="Gene3D" id="3.90.1150.10">
    <property type="entry name" value="Aspartate Aminotransferase, domain 1"/>
    <property type="match status" value="1"/>
</dbReference>
<dbReference type="SUPFAM" id="SSF53383">
    <property type="entry name" value="PLP-dependent transferases"/>
    <property type="match status" value="1"/>
</dbReference>